<evidence type="ECO:0000313" key="2">
    <source>
        <dbReference type="EMBL" id="CAB1426988.1"/>
    </source>
</evidence>
<feature type="compositionally biased region" description="Basic and acidic residues" evidence="1">
    <location>
        <begin position="61"/>
        <end position="71"/>
    </location>
</feature>
<sequence>MAHSRKAILGVNMLSQSIRGKNPPLGDRAKKDHSHADYTSEPTSLAGHEEPACRTLLSTHHQSEQYLREDEWKQTAEATNALQRVLRQATYTTSRRDRSDSDRRGKPSPANRQNVSKAPSCQSHADAIVSELLKNGRFPDADKDVARLITQEVTSLSRVASADSNLSGESTAARTQ</sequence>
<comment type="caution">
    <text evidence="2">The sequence shown here is derived from an EMBL/GenBank/DDBJ whole genome shotgun (WGS) entry which is preliminary data.</text>
</comment>
<dbReference type="Proteomes" id="UP001153269">
    <property type="component" value="Unassembled WGS sequence"/>
</dbReference>
<evidence type="ECO:0000256" key="1">
    <source>
        <dbReference type="SAM" id="MobiDB-lite"/>
    </source>
</evidence>
<protein>
    <submittedName>
        <fullName evidence="2">Uncharacterized protein</fullName>
    </submittedName>
</protein>
<accession>A0A9N7UBH9</accession>
<keyword evidence="3" id="KW-1185">Reference proteome</keyword>
<dbReference type="AlphaFoldDB" id="A0A9N7UBH9"/>
<gene>
    <name evidence="2" type="ORF">PLEPLA_LOCUS14926</name>
</gene>
<dbReference type="EMBL" id="CADEAL010000933">
    <property type="protein sequence ID" value="CAB1426988.1"/>
    <property type="molecule type" value="Genomic_DNA"/>
</dbReference>
<feature type="region of interest" description="Disordered" evidence="1">
    <location>
        <begin position="1"/>
        <end position="71"/>
    </location>
</feature>
<feature type="compositionally biased region" description="Basic and acidic residues" evidence="1">
    <location>
        <begin position="94"/>
        <end position="105"/>
    </location>
</feature>
<name>A0A9N7UBH9_PLEPL</name>
<organism evidence="2 3">
    <name type="scientific">Pleuronectes platessa</name>
    <name type="common">European plaice</name>
    <dbReference type="NCBI Taxonomy" id="8262"/>
    <lineage>
        <taxon>Eukaryota</taxon>
        <taxon>Metazoa</taxon>
        <taxon>Chordata</taxon>
        <taxon>Craniata</taxon>
        <taxon>Vertebrata</taxon>
        <taxon>Euteleostomi</taxon>
        <taxon>Actinopterygii</taxon>
        <taxon>Neopterygii</taxon>
        <taxon>Teleostei</taxon>
        <taxon>Neoteleostei</taxon>
        <taxon>Acanthomorphata</taxon>
        <taxon>Carangaria</taxon>
        <taxon>Pleuronectiformes</taxon>
        <taxon>Pleuronectoidei</taxon>
        <taxon>Pleuronectidae</taxon>
        <taxon>Pleuronectes</taxon>
    </lineage>
</organism>
<feature type="compositionally biased region" description="Basic and acidic residues" evidence="1">
    <location>
        <begin position="27"/>
        <end position="38"/>
    </location>
</feature>
<evidence type="ECO:0000313" key="3">
    <source>
        <dbReference type="Proteomes" id="UP001153269"/>
    </source>
</evidence>
<feature type="compositionally biased region" description="Polar residues" evidence="1">
    <location>
        <begin position="110"/>
        <end position="122"/>
    </location>
</feature>
<feature type="region of interest" description="Disordered" evidence="1">
    <location>
        <begin position="154"/>
        <end position="176"/>
    </location>
</feature>
<reference evidence="2" key="1">
    <citation type="submission" date="2020-03" db="EMBL/GenBank/DDBJ databases">
        <authorList>
            <person name="Weist P."/>
        </authorList>
    </citation>
    <scope>NUCLEOTIDE SEQUENCE</scope>
</reference>
<proteinExistence type="predicted"/>
<feature type="region of interest" description="Disordered" evidence="1">
    <location>
        <begin position="83"/>
        <end position="122"/>
    </location>
</feature>